<dbReference type="RefSeq" id="WP_203840473.1">
    <property type="nucleotide sequence ID" value="NZ_BAAATV010000009.1"/>
</dbReference>
<feature type="domain" description="HTH tetR-type" evidence="3">
    <location>
        <begin position="10"/>
        <end position="70"/>
    </location>
</feature>
<sequence length="183" mass="20167">MPRLTEARRDMRRDQIADAAMRCFARNGLDRTSIADIVAESGLSAGSIYAHYRNKADLVTAVTGQVLDRKSTVLQEWAAQDPPPHPDEIPARLVALMSPEKARVAVQTWAAATVDPGVRAVLAGMFDGLCALLQDYATTWLITTQDTTRTDARERAVHMVRPLVAQFQSEILSRALDLRVSPQ</sequence>
<feature type="DNA-binding region" description="H-T-H motif" evidence="2">
    <location>
        <begin position="33"/>
        <end position="52"/>
    </location>
</feature>
<dbReference type="InterPro" id="IPR009057">
    <property type="entry name" value="Homeodomain-like_sf"/>
</dbReference>
<dbReference type="InterPro" id="IPR001647">
    <property type="entry name" value="HTH_TetR"/>
</dbReference>
<accession>A0ABQ3ZXS0</accession>
<organism evidence="4 5">
    <name type="scientific">Winogradskya humida</name>
    <dbReference type="NCBI Taxonomy" id="113566"/>
    <lineage>
        <taxon>Bacteria</taxon>
        <taxon>Bacillati</taxon>
        <taxon>Actinomycetota</taxon>
        <taxon>Actinomycetes</taxon>
        <taxon>Micromonosporales</taxon>
        <taxon>Micromonosporaceae</taxon>
        <taxon>Winogradskya</taxon>
    </lineage>
</organism>
<dbReference type="PRINTS" id="PR00455">
    <property type="entry name" value="HTHTETR"/>
</dbReference>
<keyword evidence="1 2" id="KW-0238">DNA-binding</keyword>
<dbReference type="Proteomes" id="UP000603200">
    <property type="component" value="Unassembled WGS sequence"/>
</dbReference>
<dbReference type="PROSITE" id="PS50977">
    <property type="entry name" value="HTH_TETR_2"/>
    <property type="match status" value="1"/>
</dbReference>
<evidence type="ECO:0000313" key="5">
    <source>
        <dbReference type="Proteomes" id="UP000603200"/>
    </source>
</evidence>
<dbReference type="EMBL" id="BOMN01000091">
    <property type="protein sequence ID" value="GIE23415.1"/>
    <property type="molecule type" value="Genomic_DNA"/>
</dbReference>
<dbReference type="PANTHER" id="PTHR30055">
    <property type="entry name" value="HTH-TYPE TRANSCRIPTIONAL REGULATOR RUTR"/>
    <property type="match status" value="1"/>
</dbReference>
<proteinExistence type="predicted"/>
<comment type="caution">
    <text evidence="4">The sequence shown here is derived from an EMBL/GenBank/DDBJ whole genome shotgun (WGS) entry which is preliminary data.</text>
</comment>
<protein>
    <recommendedName>
        <fullName evidence="3">HTH tetR-type domain-containing protein</fullName>
    </recommendedName>
</protein>
<dbReference type="InterPro" id="IPR050109">
    <property type="entry name" value="HTH-type_TetR-like_transc_reg"/>
</dbReference>
<dbReference type="Gene3D" id="1.10.357.10">
    <property type="entry name" value="Tetracycline Repressor, domain 2"/>
    <property type="match status" value="1"/>
</dbReference>
<dbReference type="SUPFAM" id="SSF46689">
    <property type="entry name" value="Homeodomain-like"/>
    <property type="match status" value="1"/>
</dbReference>
<evidence type="ECO:0000313" key="4">
    <source>
        <dbReference type="EMBL" id="GIE23415.1"/>
    </source>
</evidence>
<evidence type="ECO:0000256" key="1">
    <source>
        <dbReference type="ARBA" id="ARBA00023125"/>
    </source>
</evidence>
<evidence type="ECO:0000259" key="3">
    <source>
        <dbReference type="PROSITE" id="PS50977"/>
    </source>
</evidence>
<reference evidence="4 5" key="1">
    <citation type="submission" date="2021-01" db="EMBL/GenBank/DDBJ databases">
        <title>Whole genome shotgun sequence of Actinoplanes humidus NBRC 14915.</title>
        <authorList>
            <person name="Komaki H."/>
            <person name="Tamura T."/>
        </authorList>
    </citation>
    <scope>NUCLEOTIDE SEQUENCE [LARGE SCALE GENOMIC DNA]</scope>
    <source>
        <strain evidence="4 5">NBRC 14915</strain>
    </source>
</reference>
<evidence type="ECO:0000256" key="2">
    <source>
        <dbReference type="PROSITE-ProRule" id="PRU00335"/>
    </source>
</evidence>
<gene>
    <name evidence="4" type="ORF">Ahu01nite_065170</name>
</gene>
<dbReference type="Pfam" id="PF00440">
    <property type="entry name" value="TetR_N"/>
    <property type="match status" value="1"/>
</dbReference>
<keyword evidence="5" id="KW-1185">Reference proteome</keyword>
<dbReference type="PANTHER" id="PTHR30055:SF229">
    <property type="entry name" value="HTH-TYPE TRANSCRIPTIONAL REPRESSOR RV1474C"/>
    <property type="match status" value="1"/>
</dbReference>
<name>A0ABQ3ZXS0_9ACTN</name>